<keyword evidence="2" id="KW-0813">Transport</keyword>
<feature type="domain" description="Outer membrane protein OmpA-like transmembrane" evidence="4">
    <location>
        <begin position="34"/>
        <end position="229"/>
    </location>
</feature>
<dbReference type="InterPro" id="IPR000498">
    <property type="entry name" value="OmpA-like_TM_dom"/>
</dbReference>
<feature type="signal peptide" evidence="3">
    <location>
        <begin position="1"/>
        <end position="21"/>
    </location>
</feature>
<protein>
    <recommendedName>
        <fullName evidence="4">Outer membrane protein OmpA-like transmembrane domain-containing protein</fullName>
    </recommendedName>
</protein>
<dbReference type="SUPFAM" id="SSF56925">
    <property type="entry name" value="OMPA-like"/>
    <property type="match status" value="1"/>
</dbReference>
<dbReference type="Pfam" id="PF01389">
    <property type="entry name" value="OmpA_membrane"/>
    <property type="match status" value="1"/>
</dbReference>
<keyword evidence="2" id="KW-0406">Ion transport</keyword>
<evidence type="ECO:0000313" key="6">
    <source>
        <dbReference type="EMBL" id="QTX10825.1"/>
    </source>
</evidence>
<feature type="chain" id="PRO_5032930828" description="Outer membrane protein OmpA-like transmembrane domain-containing protein" evidence="3">
    <location>
        <begin position="22"/>
        <end position="232"/>
    </location>
</feature>
<name>A0A8B0SIQ0_9GAMM</name>
<evidence type="ECO:0000256" key="1">
    <source>
        <dbReference type="ARBA" id="ARBA00005710"/>
    </source>
</evidence>
<keyword evidence="3" id="KW-0732">Signal</keyword>
<dbReference type="Gene3D" id="2.40.160.20">
    <property type="match status" value="1"/>
</dbReference>
<keyword evidence="2" id="KW-0626">Porin</keyword>
<evidence type="ECO:0000313" key="7">
    <source>
        <dbReference type="Proteomes" id="UP000664466"/>
    </source>
</evidence>
<reference evidence="5 7" key="1">
    <citation type="submission" date="2021-03" db="EMBL/GenBank/DDBJ databases">
        <title>Draft genome and methylome analysis of Thiotrix fructosivoruns ATCC 49748.</title>
        <authorList>
            <person name="Fomenkov A."/>
            <person name="Grabovich M.Y."/>
            <person name="Roberts R.J."/>
        </authorList>
    </citation>
    <scope>NUCLEOTIDE SEQUENCE [LARGE SCALE GENOMIC DNA]</scope>
    <source>
        <strain evidence="5 7">ATCC 49748</strain>
    </source>
</reference>
<organism evidence="6">
    <name type="scientific">Thiothrix fructosivorans</name>
    <dbReference type="NCBI Taxonomy" id="111770"/>
    <lineage>
        <taxon>Bacteria</taxon>
        <taxon>Pseudomonadati</taxon>
        <taxon>Pseudomonadota</taxon>
        <taxon>Gammaproteobacteria</taxon>
        <taxon>Thiotrichales</taxon>
        <taxon>Thiotrichaceae</taxon>
        <taxon>Thiothrix</taxon>
    </lineage>
</organism>
<proteinExistence type="inferred from homology"/>
<reference evidence="6" key="2">
    <citation type="submission" date="2021-04" db="EMBL/GenBank/DDBJ databases">
        <title>Complete Genome and methylome analysis of Thiothrix fructosivorans ATCC 49748.</title>
        <authorList>
            <person name="Fomenkov A."/>
            <person name="Sun L."/>
            <person name="Vincze T."/>
            <person name="Grabovich M.Y."/>
            <person name="Roberts R.J."/>
        </authorList>
    </citation>
    <scope>NUCLEOTIDE SEQUENCE</scope>
    <source>
        <strain evidence="6">ATCC 49748</strain>
    </source>
</reference>
<dbReference type="EMBL" id="JAFMPM010000006">
    <property type="protein sequence ID" value="MBO0613764.1"/>
    <property type="molecule type" value="Genomic_DNA"/>
</dbReference>
<evidence type="ECO:0000256" key="3">
    <source>
        <dbReference type="SAM" id="SignalP"/>
    </source>
</evidence>
<dbReference type="Proteomes" id="UP000664466">
    <property type="component" value="Unassembled WGS sequence"/>
</dbReference>
<gene>
    <name evidence="6" type="ORF">J1836_000125</name>
    <name evidence="5" type="ORF">J1836_12685</name>
</gene>
<evidence type="ECO:0000313" key="5">
    <source>
        <dbReference type="EMBL" id="MBO0613764.1"/>
    </source>
</evidence>
<keyword evidence="2" id="KW-0812">Transmembrane</keyword>
<dbReference type="RefSeq" id="WP_207251430.1">
    <property type="nucleotide sequence ID" value="NZ_JAFMPM010000006.1"/>
</dbReference>
<accession>A0A8B0SIQ0</accession>
<dbReference type="GO" id="GO:0009279">
    <property type="term" value="C:cell outer membrane"/>
    <property type="evidence" value="ECO:0007669"/>
    <property type="project" value="InterPro"/>
</dbReference>
<sequence>MKIIISCSLAGLALLANTVFAGGMEGYGIPSNISVYGGASAGMATNEGACLADVTSTDCEDSPTGSKYFAGVRATPNNQGFLATPTGVIPASSLPTIGVEFGHMDLGENTAKGHVGRAAPGGFDSKLRSELSANYLSGVAYVPVAPRTELLGKVGAAYWKQNGSKTVTEDADFNTSSSNSGVSVLLGGGAQVNVTPNLAVRGEYERILGTAADTAYESDADLLSVGAVFSTY</sequence>
<comment type="similarity">
    <text evidence="1">Belongs to the outer membrane OOP (TC 1.B.6) superfamily. OmpA family.</text>
</comment>
<evidence type="ECO:0000259" key="4">
    <source>
        <dbReference type="Pfam" id="PF01389"/>
    </source>
</evidence>
<dbReference type="GO" id="GO:0046930">
    <property type="term" value="C:pore complex"/>
    <property type="evidence" value="ECO:0007669"/>
    <property type="project" value="UniProtKB-KW"/>
</dbReference>
<evidence type="ECO:0000256" key="2">
    <source>
        <dbReference type="ARBA" id="ARBA00023114"/>
    </source>
</evidence>
<keyword evidence="7" id="KW-1185">Reference proteome</keyword>
<dbReference type="InterPro" id="IPR011250">
    <property type="entry name" value="OMP/PagP_B-barrel"/>
</dbReference>
<dbReference type="EMBL" id="CP072748">
    <property type="protein sequence ID" value="QTX10825.1"/>
    <property type="molecule type" value="Genomic_DNA"/>
</dbReference>
<dbReference type="AlphaFoldDB" id="A0A8B0SIQ0"/>
<dbReference type="GO" id="GO:0015288">
    <property type="term" value="F:porin activity"/>
    <property type="evidence" value="ECO:0007669"/>
    <property type="project" value="UniProtKB-KW"/>
</dbReference>